<dbReference type="Proteomes" id="UP000298493">
    <property type="component" value="Unassembled WGS sequence"/>
</dbReference>
<comment type="caution">
    <text evidence="2">The sequence shown here is derived from an EMBL/GenBank/DDBJ whole genome shotgun (WGS) entry which is preliminary data.</text>
</comment>
<feature type="compositionally biased region" description="Acidic residues" evidence="1">
    <location>
        <begin position="31"/>
        <end position="43"/>
    </location>
</feature>
<name>A0A4Z1P386_9PEZI</name>
<reference evidence="2 3" key="1">
    <citation type="submission" date="2019-04" db="EMBL/GenBank/DDBJ databases">
        <title>High contiguity whole genome sequence and gene annotation resource for two Venturia nashicola isolates.</title>
        <authorList>
            <person name="Prokchorchik M."/>
            <person name="Won K."/>
            <person name="Lee Y."/>
            <person name="Choi E.D."/>
            <person name="Segonzac C."/>
            <person name="Sohn K.H."/>
        </authorList>
    </citation>
    <scope>NUCLEOTIDE SEQUENCE [LARGE SCALE GENOMIC DNA]</scope>
    <source>
        <strain evidence="2 3">PRI2</strain>
    </source>
</reference>
<dbReference type="AlphaFoldDB" id="A0A4Z1P386"/>
<feature type="region of interest" description="Disordered" evidence="1">
    <location>
        <begin position="126"/>
        <end position="145"/>
    </location>
</feature>
<dbReference type="EMBL" id="SNSC02000014">
    <property type="protein sequence ID" value="TID18550.1"/>
    <property type="molecule type" value="Genomic_DNA"/>
</dbReference>
<organism evidence="2 3">
    <name type="scientific">Venturia nashicola</name>
    <dbReference type="NCBI Taxonomy" id="86259"/>
    <lineage>
        <taxon>Eukaryota</taxon>
        <taxon>Fungi</taxon>
        <taxon>Dikarya</taxon>
        <taxon>Ascomycota</taxon>
        <taxon>Pezizomycotina</taxon>
        <taxon>Dothideomycetes</taxon>
        <taxon>Pleosporomycetidae</taxon>
        <taxon>Venturiales</taxon>
        <taxon>Venturiaceae</taxon>
        <taxon>Venturia</taxon>
    </lineage>
</organism>
<keyword evidence="3" id="KW-1185">Reference proteome</keyword>
<evidence type="ECO:0000313" key="3">
    <source>
        <dbReference type="Proteomes" id="UP000298493"/>
    </source>
</evidence>
<evidence type="ECO:0000256" key="1">
    <source>
        <dbReference type="SAM" id="MobiDB-lite"/>
    </source>
</evidence>
<accession>A0A4Z1P386</accession>
<evidence type="ECO:0000313" key="2">
    <source>
        <dbReference type="EMBL" id="TID18550.1"/>
    </source>
</evidence>
<protein>
    <submittedName>
        <fullName evidence="2">Uncharacterized protein</fullName>
    </submittedName>
</protein>
<proteinExistence type="predicted"/>
<feature type="region of interest" description="Disordered" evidence="1">
    <location>
        <begin position="1"/>
        <end position="43"/>
    </location>
</feature>
<gene>
    <name evidence="2" type="ORF">E6O75_ATG06626</name>
</gene>
<sequence>MGGTEPQQGHPLGMDNRQRYPPLGNGRQTDENGDLQTPDDDHGEFEYFGTALCWTYKITPDNPLEPTNWTNSREDACGRCDRSLRYLGIIETLYTGKQQHDESIKFEGTISSKARLRGSKLKMAQRQQNHIPATYSAQSDTTSFM</sequence>